<gene>
    <name evidence="2" type="ORF">DIY07_04265</name>
</gene>
<reference evidence="2 3" key="1">
    <citation type="submission" date="2018-06" db="EMBL/GenBank/DDBJ databases">
        <title>Mutators as drivers of adaptation in pathogenic bacteria and a risk factor for host jumps and vaccine escape.</title>
        <authorList>
            <person name="Barnes A.C."/>
            <person name="Silayeva O."/>
        </authorList>
    </citation>
    <scope>NUCLEOTIDE SEQUENCE [LARGE SCALE GENOMIC DNA]</scope>
    <source>
        <strain evidence="2 3">QMA0445</strain>
    </source>
</reference>
<proteinExistence type="predicted"/>
<feature type="transmembrane region" description="Helical" evidence="1">
    <location>
        <begin position="7"/>
        <end position="27"/>
    </location>
</feature>
<feature type="transmembrane region" description="Helical" evidence="1">
    <location>
        <begin position="121"/>
        <end position="144"/>
    </location>
</feature>
<evidence type="ECO:0000313" key="2">
    <source>
        <dbReference type="EMBL" id="RLU57407.1"/>
    </source>
</evidence>
<dbReference type="RefSeq" id="WP_061866629.1">
    <property type="nucleotide sequence ID" value="NZ_LSNB01000020.1"/>
</dbReference>
<dbReference type="STRING" id="1346.BMF34_03960"/>
<keyword evidence="1" id="KW-1133">Transmembrane helix</keyword>
<dbReference type="Pfam" id="PF07314">
    <property type="entry name" value="Lit"/>
    <property type="match status" value="1"/>
</dbReference>
<dbReference type="Proteomes" id="UP000269148">
    <property type="component" value="Unassembled WGS sequence"/>
</dbReference>
<sequence>MREKCRVIGLWLWLLSFAVLATIYLAWLSYPLEIDFLGIDKVVYMTKASILCHFNGLMSYLTNPFHQTLTFASFSSSKDGLAHFQDVKILFHVTQAIFVLLAFPSLKFLKTTIQKQLMPLYQNAFLSAAVCPVLIASFAFMIGFEQFFILFHKILFAGKSNWTFNPLTDPVIWILPESFFRHCFIAFFILYELAFWTLYSISKKQENNKKQTT</sequence>
<feature type="transmembrane region" description="Helical" evidence="1">
    <location>
        <begin position="89"/>
        <end position="109"/>
    </location>
</feature>
<keyword evidence="1" id="KW-0472">Membrane</keyword>
<dbReference type="InterPro" id="IPR010178">
    <property type="entry name" value="Lit"/>
</dbReference>
<organism evidence="2 3">
    <name type="scientific">Streptococcus iniae</name>
    <name type="common">Streptococcus shiloi</name>
    <dbReference type="NCBI Taxonomy" id="1346"/>
    <lineage>
        <taxon>Bacteria</taxon>
        <taxon>Bacillati</taxon>
        <taxon>Bacillota</taxon>
        <taxon>Bacilli</taxon>
        <taxon>Lactobacillales</taxon>
        <taxon>Streptococcaceae</taxon>
        <taxon>Streptococcus</taxon>
    </lineage>
</organism>
<evidence type="ECO:0000256" key="1">
    <source>
        <dbReference type="SAM" id="Phobius"/>
    </source>
</evidence>
<keyword evidence="1" id="KW-0812">Transmembrane</keyword>
<feature type="transmembrane region" description="Helical" evidence="1">
    <location>
        <begin position="179"/>
        <end position="201"/>
    </location>
</feature>
<dbReference type="OrthoDB" id="9813051at2"/>
<dbReference type="NCBIfam" id="TIGR01906">
    <property type="entry name" value="integ_TIGR01906"/>
    <property type="match status" value="1"/>
</dbReference>
<name>A0A3L8GLG4_STRIN</name>
<protein>
    <submittedName>
        <fullName evidence="2">TIGR01906 family membrane protein</fullName>
    </submittedName>
</protein>
<accession>A0A3L8GLG4</accession>
<dbReference type="AlphaFoldDB" id="A0A3L8GLG4"/>
<dbReference type="EMBL" id="QLQD01000041">
    <property type="protein sequence ID" value="RLU57407.1"/>
    <property type="molecule type" value="Genomic_DNA"/>
</dbReference>
<evidence type="ECO:0000313" key="3">
    <source>
        <dbReference type="Proteomes" id="UP000269148"/>
    </source>
</evidence>
<comment type="caution">
    <text evidence="2">The sequence shown here is derived from an EMBL/GenBank/DDBJ whole genome shotgun (WGS) entry which is preliminary data.</text>
</comment>